<keyword evidence="2 5" id="KW-0418">Kinase</keyword>
<reference evidence="5" key="1">
    <citation type="journal article" date="2020" name="mSystems">
        <title>Genome- and Community-Level Interaction Insights into Carbon Utilization and Element Cycling Functions of Hydrothermarchaeota in Hydrothermal Sediment.</title>
        <authorList>
            <person name="Zhou Z."/>
            <person name="Liu Y."/>
            <person name="Xu W."/>
            <person name="Pan J."/>
            <person name="Luo Z.H."/>
            <person name="Li M."/>
        </authorList>
    </citation>
    <scope>NUCLEOTIDE SEQUENCE [LARGE SCALE GENOMIC DNA]</scope>
    <source>
        <strain evidence="5">HyVt-92</strain>
    </source>
</reference>
<dbReference type="NCBIfam" id="TIGR02365">
    <property type="entry name" value="dha_L_ycgS"/>
    <property type="match status" value="1"/>
</dbReference>
<dbReference type="GO" id="GO:0019563">
    <property type="term" value="P:glycerol catabolic process"/>
    <property type="evidence" value="ECO:0007669"/>
    <property type="project" value="TreeGrafter"/>
</dbReference>
<evidence type="ECO:0000256" key="2">
    <source>
        <dbReference type="ARBA" id="ARBA00022777"/>
    </source>
</evidence>
<evidence type="ECO:0000313" key="5">
    <source>
        <dbReference type="EMBL" id="HHF98721.1"/>
    </source>
</evidence>
<keyword evidence="1" id="KW-0808">Transferase</keyword>
<dbReference type="GO" id="GO:0005829">
    <property type="term" value="C:cytosol"/>
    <property type="evidence" value="ECO:0007669"/>
    <property type="project" value="TreeGrafter"/>
</dbReference>
<dbReference type="InterPro" id="IPR050861">
    <property type="entry name" value="Dihydroxyacetone_Kinase"/>
</dbReference>
<evidence type="ECO:0000256" key="3">
    <source>
        <dbReference type="SAM" id="MobiDB-lite"/>
    </source>
</evidence>
<dbReference type="Gene3D" id="1.25.40.340">
    <property type="match status" value="1"/>
</dbReference>
<dbReference type="PANTHER" id="PTHR28629">
    <property type="entry name" value="TRIOKINASE/FMN CYCLASE"/>
    <property type="match status" value="1"/>
</dbReference>
<dbReference type="Pfam" id="PF02734">
    <property type="entry name" value="Dak2"/>
    <property type="match status" value="1"/>
</dbReference>
<feature type="region of interest" description="Disordered" evidence="3">
    <location>
        <begin position="165"/>
        <end position="186"/>
    </location>
</feature>
<dbReference type="InterPro" id="IPR036117">
    <property type="entry name" value="DhaL_dom_sf"/>
</dbReference>
<dbReference type="SMART" id="SM01120">
    <property type="entry name" value="Dak2"/>
    <property type="match status" value="1"/>
</dbReference>
<dbReference type="EMBL" id="DRTT01000124">
    <property type="protein sequence ID" value="HHF98721.1"/>
    <property type="molecule type" value="Genomic_DNA"/>
</dbReference>
<dbReference type="PANTHER" id="PTHR28629:SF4">
    <property type="entry name" value="TRIOKINASE_FMN CYCLASE"/>
    <property type="match status" value="1"/>
</dbReference>
<feature type="domain" description="DhaL" evidence="4">
    <location>
        <begin position="4"/>
        <end position="204"/>
    </location>
</feature>
<sequence>MASSKIVSILQEIVKVLEGKQEELNRLDANIGDGDHGRTVAGAFKNVLKQEKELEGKDIGEALQIIGRTLAFSTGAATGPLYGSAFIEAGKKLKGKEKLSLEDWKEALSGAVEGVKRRGKAEVGDKTMLDTLYPIAKSLEDSIEKGESLKEALLKAKDAAKRGMESTKELVSKRGRSSRLGERTKGHIDPGAASSYYVIETIIKSCLKGE</sequence>
<organism evidence="5">
    <name type="scientific">Aerophobetes bacterium</name>
    <dbReference type="NCBI Taxonomy" id="2030807"/>
    <lineage>
        <taxon>Bacteria</taxon>
        <taxon>Candidatus Aerophobota</taxon>
    </lineage>
</organism>
<gene>
    <name evidence="5" type="primary">dhaL</name>
    <name evidence="5" type="ORF">ENL39_04460</name>
</gene>
<evidence type="ECO:0000259" key="4">
    <source>
        <dbReference type="PROSITE" id="PS51480"/>
    </source>
</evidence>
<dbReference type="SUPFAM" id="SSF101473">
    <property type="entry name" value="DhaL-like"/>
    <property type="match status" value="1"/>
</dbReference>
<dbReference type="FunFam" id="1.25.40.340:FF:000002">
    <property type="entry name" value="Dihydroxyacetone kinase, L subunit"/>
    <property type="match status" value="1"/>
</dbReference>
<accession>A0A7V5I0A8</accession>
<proteinExistence type="predicted"/>
<dbReference type="InterPro" id="IPR004007">
    <property type="entry name" value="DhaL_dom"/>
</dbReference>
<dbReference type="GO" id="GO:0004371">
    <property type="term" value="F:glycerone kinase activity"/>
    <property type="evidence" value="ECO:0007669"/>
    <property type="project" value="InterPro"/>
</dbReference>
<dbReference type="Proteomes" id="UP000886070">
    <property type="component" value="Unassembled WGS sequence"/>
</dbReference>
<dbReference type="InterPro" id="IPR012737">
    <property type="entry name" value="DhaK_L_YcgS"/>
</dbReference>
<dbReference type="PROSITE" id="PS51480">
    <property type="entry name" value="DHAL"/>
    <property type="match status" value="1"/>
</dbReference>
<dbReference type="AlphaFoldDB" id="A0A7V5I0A8"/>
<name>A0A7V5I0A8_UNCAE</name>
<protein>
    <submittedName>
        <fullName evidence="5">Dihydroxyacetone kinase subunit L</fullName>
    </submittedName>
</protein>
<comment type="caution">
    <text evidence="5">The sequence shown here is derived from an EMBL/GenBank/DDBJ whole genome shotgun (WGS) entry which is preliminary data.</text>
</comment>
<evidence type="ECO:0000256" key="1">
    <source>
        <dbReference type="ARBA" id="ARBA00022679"/>
    </source>
</evidence>